<evidence type="ECO:0000313" key="2">
    <source>
        <dbReference type="Proteomes" id="UP000515292"/>
    </source>
</evidence>
<reference evidence="1 2" key="1">
    <citation type="submission" date="2020-07" db="EMBL/GenBank/DDBJ databases">
        <title>Complete genome sequence for Sandaracinobacter sp. M6.</title>
        <authorList>
            <person name="Tang Y."/>
            <person name="Liu Q."/>
            <person name="Guo Z."/>
            <person name="Lei P."/>
            <person name="Huang B."/>
        </authorList>
    </citation>
    <scope>NUCLEOTIDE SEQUENCE [LARGE SCALE GENOMIC DNA]</scope>
    <source>
        <strain evidence="1 2">M6</strain>
    </source>
</reference>
<dbReference type="SUPFAM" id="SSF46785">
    <property type="entry name" value="Winged helix' DNA-binding domain"/>
    <property type="match status" value="1"/>
</dbReference>
<accession>A0A7G5IJM5</accession>
<keyword evidence="2" id="KW-1185">Reference proteome</keyword>
<name>A0A7G5IJM5_9SPHN</name>
<dbReference type="RefSeq" id="WP_182297390.1">
    <property type="nucleotide sequence ID" value="NZ_CP059851.1"/>
</dbReference>
<proteinExistence type="predicted"/>
<dbReference type="EMBL" id="CP059851">
    <property type="protein sequence ID" value="QMW23567.1"/>
    <property type="molecule type" value="Genomic_DNA"/>
</dbReference>
<sequence>MNASSLSPQAWHVSDRPLRRALLLGDALDPTLLGDLDLLVEVAEEGEPAGAALMRSMPDLLILDAARIDEALAGLLAAPPWQAQPTLLLVDAATVDAAAAVLGMPAVRYLPRDATPGTVRSNLRRFGDPGSVADRGHGAMFGGLLPEPVPAGRKVPVDAAAIRALIKARRVRAGFFPPDLFADPAWDMLLDLSAARLEGRMVSVSSLCIAAAVPTTTALRWVKRLCDEGLLLRQEDAHDRRRAFIVMAPATADAMMHCLEATGTGL</sequence>
<dbReference type="InterPro" id="IPR036390">
    <property type="entry name" value="WH_DNA-bd_sf"/>
</dbReference>
<dbReference type="AlphaFoldDB" id="A0A7G5IJM5"/>
<dbReference type="KEGG" id="sand:H3309_03455"/>
<dbReference type="Proteomes" id="UP000515292">
    <property type="component" value="Chromosome"/>
</dbReference>
<dbReference type="Gene3D" id="1.10.10.10">
    <property type="entry name" value="Winged helix-like DNA-binding domain superfamily/Winged helix DNA-binding domain"/>
    <property type="match status" value="1"/>
</dbReference>
<organism evidence="1 2">
    <name type="scientific">Sandaracinobacteroides saxicola</name>
    <dbReference type="NCBI Taxonomy" id="2759707"/>
    <lineage>
        <taxon>Bacteria</taxon>
        <taxon>Pseudomonadati</taxon>
        <taxon>Pseudomonadota</taxon>
        <taxon>Alphaproteobacteria</taxon>
        <taxon>Sphingomonadales</taxon>
        <taxon>Sphingosinicellaceae</taxon>
        <taxon>Sandaracinobacteroides</taxon>
    </lineage>
</organism>
<evidence type="ECO:0008006" key="3">
    <source>
        <dbReference type="Google" id="ProtNLM"/>
    </source>
</evidence>
<evidence type="ECO:0000313" key="1">
    <source>
        <dbReference type="EMBL" id="QMW23567.1"/>
    </source>
</evidence>
<dbReference type="InterPro" id="IPR036388">
    <property type="entry name" value="WH-like_DNA-bd_sf"/>
</dbReference>
<protein>
    <recommendedName>
        <fullName evidence="3">MarR family transcriptional regulator</fullName>
    </recommendedName>
</protein>
<gene>
    <name evidence="1" type="ORF">H3309_03455</name>
</gene>